<gene>
    <name evidence="2" type="ORF">ACERLL_01615</name>
</gene>
<feature type="region of interest" description="Disordered" evidence="1">
    <location>
        <begin position="100"/>
        <end position="126"/>
    </location>
</feature>
<feature type="compositionally biased region" description="Basic and acidic residues" evidence="1">
    <location>
        <begin position="100"/>
        <end position="110"/>
    </location>
</feature>
<evidence type="ECO:0000313" key="2">
    <source>
        <dbReference type="EMBL" id="MFA9459523.1"/>
    </source>
</evidence>
<evidence type="ECO:0000313" key="3">
    <source>
        <dbReference type="Proteomes" id="UP001575181"/>
    </source>
</evidence>
<accession>A0ABV4TQC6</accession>
<feature type="compositionally biased region" description="Pro residues" evidence="1">
    <location>
        <begin position="116"/>
        <end position="126"/>
    </location>
</feature>
<name>A0ABV4TQC6_9GAMM</name>
<proteinExistence type="predicted"/>
<organism evidence="2 3">
    <name type="scientific">Thiohalorhabdus methylotrophus</name>
    <dbReference type="NCBI Taxonomy" id="3242694"/>
    <lineage>
        <taxon>Bacteria</taxon>
        <taxon>Pseudomonadati</taxon>
        <taxon>Pseudomonadota</taxon>
        <taxon>Gammaproteobacteria</taxon>
        <taxon>Thiohalorhabdales</taxon>
        <taxon>Thiohalorhabdaceae</taxon>
        <taxon>Thiohalorhabdus</taxon>
    </lineage>
</organism>
<comment type="caution">
    <text evidence="2">The sequence shown here is derived from an EMBL/GenBank/DDBJ whole genome shotgun (WGS) entry which is preliminary data.</text>
</comment>
<reference evidence="2 3" key="1">
    <citation type="submission" date="2024-08" db="EMBL/GenBank/DDBJ databases">
        <title>Whole-genome sequencing of halo(alkali)philic microorganisms from hypersaline lakes.</title>
        <authorList>
            <person name="Sorokin D.Y."/>
            <person name="Merkel A.Y."/>
            <person name="Messina E."/>
            <person name="Yakimov M."/>
        </authorList>
    </citation>
    <scope>NUCLEOTIDE SEQUENCE [LARGE SCALE GENOMIC DNA]</scope>
    <source>
        <strain evidence="2 3">Cl-TMA</strain>
    </source>
</reference>
<dbReference type="EMBL" id="JBGUAW010000001">
    <property type="protein sequence ID" value="MFA9459523.1"/>
    <property type="molecule type" value="Genomic_DNA"/>
</dbReference>
<dbReference type="Proteomes" id="UP001575181">
    <property type="component" value="Unassembled WGS sequence"/>
</dbReference>
<sequence>MPWSPQHWTQSIQAVRSTLVQRDLAAASGHPCPLHGGHRADQEACRHWTDTARAHLAHLRRLAEQAPDVQAARERVERLGFWADQLPRSTEDCRTCCRPARPEGMLERTGTRGPGPLQPPIQPVPR</sequence>
<keyword evidence="3" id="KW-1185">Reference proteome</keyword>
<protein>
    <submittedName>
        <fullName evidence="2">Uncharacterized protein</fullName>
    </submittedName>
</protein>
<evidence type="ECO:0000256" key="1">
    <source>
        <dbReference type="SAM" id="MobiDB-lite"/>
    </source>
</evidence>
<dbReference type="RefSeq" id="WP_373654308.1">
    <property type="nucleotide sequence ID" value="NZ_JBGUAW010000001.1"/>
</dbReference>